<dbReference type="Gene3D" id="1.10.287.130">
    <property type="match status" value="1"/>
</dbReference>
<dbReference type="InterPro" id="IPR050351">
    <property type="entry name" value="BphY/WalK/GraS-like"/>
</dbReference>
<dbReference type="Gene3D" id="3.30.565.10">
    <property type="entry name" value="Histidine kinase-like ATPase, C-terminal domain"/>
    <property type="match status" value="1"/>
</dbReference>
<evidence type="ECO:0000256" key="5">
    <source>
        <dbReference type="ARBA" id="ARBA00022741"/>
    </source>
</evidence>
<proteinExistence type="predicted"/>
<evidence type="ECO:0000256" key="6">
    <source>
        <dbReference type="ARBA" id="ARBA00022777"/>
    </source>
</evidence>
<reference evidence="13" key="1">
    <citation type="journal article" date="2019" name="Int. J. Syst. Evol. Microbiol.">
        <title>The Global Catalogue of Microorganisms (GCM) 10K type strain sequencing project: providing services to taxonomists for standard genome sequencing and annotation.</title>
        <authorList>
            <consortium name="The Broad Institute Genomics Platform"/>
            <consortium name="The Broad Institute Genome Sequencing Center for Infectious Disease"/>
            <person name="Wu L."/>
            <person name="Ma J."/>
        </authorList>
    </citation>
    <scope>NUCLEOTIDE SEQUENCE [LARGE SCALE GENOMIC DNA]</scope>
    <source>
        <strain evidence="13">JCM 17926</strain>
    </source>
</reference>
<dbReference type="SUPFAM" id="SSF55874">
    <property type="entry name" value="ATPase domain of HSP90 chaperone/DNA topoisomerase II/histidine kinase"/>
    <property type="match status" value="1"/>
</dbReference>
<keyword evidence="3" id="KW-0597">Phosphoprotein</keyword>
<comment type="catalytic activity">
    <reaction evidence="1">
        <text>ATP + protein L-histidine = ADP + protein N-phospho-L-histidine.</text>
        <dbReference type="EC" id="2.7.13.3"/>
    </reaction>
</comment>
<keyword evidence="10" id="KW-0472">Membrane</keyword>
<evidence type="ECO:0000313" key="13">
    <source>
        <dbReference type="Proteomes" id="UP001500552"/>
    </source>
</evidence>
<accession>A0ABP8LUT9</accession>
<dbReference type="InterPro" id="IPR003594">
    <property type="entry name" value="HATPase_dom"/>
</dbReference>
<dbReference type="CDD" id="cd00082">
    <property type="entry name" value="HisKA"/>
    <property type="match status" value="1"/>
</dbReference>
<dbReference type="Pfam" id="PF02518">
    <property type="entry name" value="HATPase_c"/>
    <property type="match status" value="1"/>
</dbReference>
<sequence length="399" mass="45073">MPLYAQAQNLLTEKQAAACYSDRTDPAHAALLISRGTNFLFIKQDINDLNKLSTETKLQYETAAREQENQHLRAEKKKQDLTIRHHQVVMALGTAVLILLLVLLAVLHRSRRRGKTAYKELQQAHQRMQAQQKEIILQKNELMTQSAVLRAQNEELEQHKQFRTKIFSIISHDLRTPFNSINSVLRLVLHKSMDEGQMKRVFGLLSRDVKVATDMLQNLLVWSQAQLEDAHVRLEPVNLQQLVQENITFASVQAAEKKIQLLSNIGQDAVVHADREMLNFVLRNLLMNAVKFTYESGQIEITVCVQETRVTIAVRDNGKGIPSKYIPKLFTEERVTTPGTQNEKGTGLGLMLCREFVESQNGSIRAESEEGKGSVFSICLERAAGGTPIKEETADLLLA</sequence>
<evidence type="ECO:0000256" key="4">
    <source>
        <dbReference type="ARBA" id="ARBA00022679"/>
    </source>
</evidence>
<feature type="transmembrane region" description="Helical" evidence="10">
    <location>
        <begin position="88"/>
        <end position="107"/>
    </location>
</feature>
<name>A0ABP8LUT9_9BACT</name>
<evidence type="ECO:0000313" key="12">
    <source>
        <dbReference type="EMBL" id="GAA4436013.1"/>
    </source>
</evidence>
<keyword evidence="10" id="KW-1133">Transmembrane helix</keyword>
<comment type="caution">
    <text evidence="12">The sequence shown here is derived from an EMBL/GenBank/DDBJ whole genome shotgun (WGS) entry which is preliminary data.</text>
</comment>
<keyword evidence="13" id="KW-1185">Reference proteome</keyword>
<keyword evidence="5" id="KW-0547">Nucleotide-binding</keyword>
<dbReference type="PRINTS" id="PR00344">
    <property type="entry name" value="BCTRLSENSOR"/>
</dbReference>
<dbReference type="SMART" id="SM00387">
    <property type="entry name" value="HATPase_c"/>
    <property type="match status" value="1"/>
</dbReference>
<dbReference type="SMART" id="SM00388">
    <property type="entry name" value="HisKA"/>
    <property type="match status" value="1"/>
</dbReference>
<dbReference type="InterPro" id="IPR036097">
    <property type="entry name" value="HisK_dim/P_sf"/>
</dbReference>
<dbReference type="SUPFAM" id="SSF47384">
    <property type="entry name" value="Homodimeric domain of signal transducing histidine kinase"/>
    <property type="match status" value="1"/>
</dbReference>
<dbReference type="InterPro" id="IPR004358">
    <property type="entry name" value="Sig_transdc_His_kin-like_C"/>
</dbReference>
<keyword evidence="7" id="KW-0067">ATP-binding</keyword>
<dbReference type="InterPro" id="IPR003661">
    <property type="entry name" value="HisK_dim/P_dom"/>
</dbReference>
<keyword evidence="9" id="KW-0175">Coiled coil</keyword>
<keyword evidence="4" id="KW-0808">Transferase</keyword>
<keyword evidence="6" id="KW-0418">Kinase</keyword>
<feature type="domain" description="Histidine kinase" evidence="11">
    <location>
        <begin position="169"/>
        <end position="384"/>
    </location>
</feature>
<dbReference type="CDD" id="cd00075">
    <property type="entry name" value="HATPase"/>
    <property type="match status" value="1"/>
</dbReference>
<keyword evidence="10" id="KW-0812">Transmembrane</keyword>
<dbReference type="PANTHER" id="PTHR42878">
    <property type="entry name" value="TWO-COMPONENT HISTIDINE KINASE"/>
    <property type="match status" value="1"/>
</dbReference>
<evidence type="ECO:0000259" key="11">
    <source>
        <dbReference type="PROSITE" id="PS50109"/>
    </source>
</evidence>
<protein>
    <recommendedName>
        <fullName evidence="2">histidine kinase</fullName>
        <ecNumber evidence="2">2.7.13.3</ecNumber>
    </recommendedName>
</protein>
<evidence type="ECO:0000256" key="8">
    <source>
        <dbReference type="ARBA" id="ARBA00023012"/>
    </source>
</evidence>
<dbReference type="EC" id="2.7.13.3" evidence="2"/>
<evidence type="ECO:0000256" key="10">
    <source>
        <dbReference type="SAM" id="Phobius"/>
    </source>
</evidence>
<gene>
    <name evidence="12" type="ORF">GCM10023188_28580</name>
</gene>
<dbReference type="EMBL" id="BAABHC010000016">
    <property type="protein sequence ID" value="GAA4436013.1"/>
    <property type="molecule type" value="Genomic_DNA"/>
</dbReference>
<evidence type="ECO:0000256" key="9">
    <source>
        <dbReference type="SAM" id="Coils"/>
    </source>
</evidence>
<dbReference type="InterPro" id="IPR036890">
    <property type="entry name" value="HATPase_C_sf"/>
</dbReference>
<dbReference type="Proteomes" id="UP001500552">
    <property type="component" value="Unassembled WGS sequence"/>
</dbReference>
<keyword evidence="8" id="KW-0902">Two-component regulatory system</keyword>
<evidence type="ECO:0000256" key="1">
    <source>
        <dbReference type="ARBA" id="ARBA00000085"/>
    </source>
</evidence>
<dbReference type="PROSITE" id="PS50109">
    <property type="entry name" value="HIS_KIN"/>
    <property type="match status" value="1"/>
</dbReference>
<evidence type="ECO:0000256" key="7">
    <source>
        <dbReference type="ARBA" id="ARBA00022840"/>
    </source>
</evidence>
<evidence type="ECO:0000256" key="2">
    <source>
        <dbReference type="ARBA" id="ARBA00012438"/>
    </source>
</evidence>
<feature type="coiled-coil region" evidence="9">
    <location>
        <begin position="57"/>
        <end position="84"/>
    </location>
</feature>
<dbReference type="PANTHER" id="PTHR42878:SF7">
    <property type="entry name" value="SENSOR HISTIDINE KINASE GLRK"/>
    <property type="match status" value="1"/>
</dbReference>
<organism evidence="12 13">
    <name type="scientific">Pontibacter saemangeumensis</name>
    <dbReference type="NCBI Taxonomy" id="1084525"/>
    <lineage>
        <taxon>Bacteria</taxon>
        <taxon>Pseudomonadati</taxon>
        <taxon>Bacteroidota</taxon>
        <taxon>Cytophagia</taxon>
        <taxon>Cytophagales</taxon>
        <taxon>Hymenobacteraceae</taxon>
        <taxon>Pontibacter</taxon>
    </lineage>
</organism>
<evidence type="ECO:0000256" key="3">
    <source>
        <dbReference type="ARBA" id="ARBA00022553"/>
    </source>
</evidence>
<dbReference type="InterPro" id="IPR005467">
    <property type="entry name" value="His_kinase_dom"/>
</dbReference>
<feature type="coiled-coil region" evidence="9">
    <location>
        <begin position="118"/>
        <end position="159"/>
    </location>
</feature>